<dbReference type="NCBIfam" id="TIGR00539">
    <property type="entry name" value="hemN_rel"/>
    <property type="match status" value="1"/>
</dbReference>
<dbReference type="GO" id="GO:0006779">
    <property type="term" value="P:porphyrin-containing compound biosynthetic process"/>
    <property type="evidence" value="ECO:0007669"/>
    <property type="project" value="InterPro"/>
</dbReference>
<keyword evidence="2" id="KW-0408">Iron</keyword>
<dbReference type="CDD" id="cd01335">
    <property type="entry name" value="Radical_SAM"/>
    <property type="match status" value="1"/>
</dbReference>
<dbReference type="PANTHER" id="PTHR13932">
    <property type="entry name" value="COPROPORPHYRINIGEN III OXIDASE"/>
    <property type="match status" value="1"/>
</dbReference>
<protein>
    <recommendedName>
        <fullName evidence="2">Heme chaperone HemW</fullName>
    </recommendedName>
</protein>
<dbReference type="SFLD" id="SFLDG01065">
    <property type="entry name" value="anaerobic_coproporphyrinogen-I"/>
    <property type="match status" value="1"/>
</dbReference>
<evidence type="ECO:0000313" key="4">
    <source>
        <dbReference type="EMBL" id="SOU88839.1"/>
    </source>
</evidence>
<name>A0A2I2M8G6_9FLAO</name>
<proteinExistence type="inferred from homology"/>
<keyword evidence="2" id="KW-0963">Cytoplasm</keyword>
<dbReference type="InterPro" id="IPR004559">
    <property type="entry name" value="HemW-like"/>
</dbReference>
<dbReference type="SFLD" id="SFLDF00288">
    <property type="entry name" value="HemN-like__clustered_with_nucl"/>
    <property type="match status" value="1"/>
</dbReference>
<dbReference type="GO" id="GO:0051539">
    <property type="term" value="F:4 iron, 4 sulfur cluster binding"/>
    <property type="evidence" value="ECO:0007669"/>
    <property type="project" value="UniProtKB-UniRule"/>
</dbReference>
<dbReference type="GO" id="GO:0004109">
    <property type="term" value="F:coproporphyrinogen oxidase activity"/>
    <property type="evidence" value="ECO:0007669"/>
    <property type="project" value="InterPro"/>
</dbReference>
<dbReference type="Gene3D" id="3.80.30.20">
    <property type="entry name" value="tm_1862 like domain"/>
    <property type="match status" value="1"/>
</dbReference>
<dbReference type="Pfam" id="PF06969">
    <property type="entry name" value="HemN_C"/>
    <property type="match status" value="1"/>
</dbReference>
<comment type="similarity">
    <text evidence="1">Belongs to the anaerobic coproporphyrinogen-III oxidase family. HemW subfamily.</text>
</comment>
<organism evidence="4 5">
    <name type="scientific">Tenacibaculum finnmarkense genomovar ulcerans</name>
    <dbReference type="NCBI Taxonomy" id="2781388"/>
    <lineage>
        <taxon>Bacteria</taxon>
        <taxon>Pseudomonadati</taxon>
        <taxon>Bacteroidota</taxon>
        <taxon>Flavobacteriia</taxon>
        <taxon>Flavobacteriales</taxon>
        <taxon>Flavobacteriaceae</taxon>
        <taxon>Tenacibaculum</taxon>
        <taxon>Tenacibaculum finnmarkense</taxon>
    </lineage>
</organism>
<keyword evidence="2" id="KW-0479">Metal-binding</keyword>
<dbReference type="EMBL" id="OENE01000015">
    <property type="protein sequence ID" value="SOU88839.1"/>
    <property type="molecule type" value="Genomic_DNA"/>
</dbReference>
<dbReference type="RefSeq" id="WP_172505360.1">
    <property type="nucleotide sequence ID" value="NZ_OENE01000015.1"/>
</dbReference>
<dbReference type="GO" id="GO:0046872">
    <property type="term" value="F:metal ion binding"/>
    <property type="evidence" value="ECO:0007669"/>
    <property type="project" value="UniProtKB-UniRule"/>
</dbReference>
<keyword evidence="2" id="KW-0411">Iron-sulfur</keyword>
<evidence type="ECO:0000259" key="3">
    <source>
        <dbReference type="PROSITE" id="PS51918"/>
    </source>
</evidence>
<evidence type="ECO:0000313" key="5">
    <source>
        <dbReference type="Proteomes" id="UP000490060"/>
    </source>
</evidence>
<evidence type="ECO:0000256" key="2">
    <source>
        <dbReference type="RuleBase" id="RU364116"/>
    </source>
</evidence>
<dbReference type="GO" id="GO:0005737">
    <property type="term" value="C:cytoplasm"/>
    <property type="evidence" value="ECO:0007669"/>
    <property type="project" value="UniProtKB-SubCell"/>
</dbReference>
<keyword evidence="2" id="KW-0143">Chaperone</keyword>
<dbReference type="SFLD" id="SFLDS00029">
    <property type="entry name" value="Radical_SAM"/>
    <property type="match status" value="1"/>
</dbReference>
<reference evidence="4 5" key="1">
    <citation type="submission" date="2017-11" db="EMBL/GenBank/DDBJ databases">
        <authorList>
            <person name="Duchaud E."/>
        </authorList>
    </citation>
    <scope>NUCLEOTIDE SEQUENCE [LARGE SCALE GENOMIC DNA]</scope>
    <source>
        <strain evidence="4 5">TNO010</strain>
    </source>
</reference>
<dbReference type="InterPro" id="IPR010723">
    <property type="entry name" value="HemN_C"/>
</dbReference>
<comment type="function">
    <text evidence="2">Probably acts as a heme chaperone, transferring heme to an unknown acceptor. Binds one molecule of heme per monomer, possibly covalently. Binds 1 [4Fe-4S] cluster. The cluster is coordinated with 3 cysteines and an exchangeable S-adenosyl-L-methionine.</text>
</comment>
<dbReference type="InterPro" id="IPR034505">
    <property type="entry name" value="Coproporphyrinogen-III_oxidase"/>
</dbReference>
<dbReference type="SUPFAM" id="SSF102114">
    <property type="entry name" value="Radical SAM enzymes"/>
    <property type="match status" value="1"/>
</dbReference>
<sequence>MAGIYIHIPFCKQSCFYCDFHFSTSLKKKDELISCLITELEIRKNELQNELIETIYFGGGTPSLLSSEEITSLLNAIYKHYKVIENPEITLEANPDDLSEEKILELANSPINRLSIGVQSFFEEDLKSMNRAHNSKEAKECLSIATRYFDNITVDLIYGVPDMSNERWKENLQISFDFGVNHISSYALTVEPKTVLDSFVKNGKYPEPDETEAKEHFDILVAETAKNGFVHYEISNFGKPAYFSKHNTSYWLGKKYIGIGPSAHSFSKTHRSWNIANNAKYIKELQEGKLPNEQEELSEEDQFNEYLMTGLRTIWGVSLAEIQANFKACFKDDLLKSSEKFIAEGLLIIENNTLKTTPKGKFLADGLASELFRIK</sequence>
<dbReference type="AlphaFoldDB" id="A0A2I2M8G6"/>
<dbReference type="InterPro" id="IPR006638">
    <property type="entry name" value="Elp3/MiaA/NifB-like_rSAM"/>
</dbReference>
<accession>A0A2I2M8G6</accession>
<dbReference type="Proteomes" id="UP000490060">
    <property type="component" value="Unassembled WGS sequence"/>
</dbReference>
<keyword evidence="2" id="KW-0349">Heme</keyword>
<feature type="domain" description="Radical SAM core" evidence="3">
    <location>
        <begin position="1"/>
        <end position="230"/>
    </location>
</feature>
<gene>
    <name evidence="4" type="ORF">TNO010_220282</name>
</gene>
<dbReference type="SFLD" id="SFLDF00562">
    <property type="entry name" value="HemN-like__clustered_with_heat"/>
    <property type="match status" value="1"/>
</dbReference>
<dbReference type="InterPro" id="IPR007197">
    <property type="entry name" value="rSAM"/>
</dbReference>
<dbReference type="InterPro" id="IPR058240">
    <property type="entry name" value="rSAM_sf"/>
</dbReference>
<dbReference type="SMART" id="SM00729">
    <property type="entry name" value="Elp3"/>
    <property type="match status" value="1"/>
</dbReference>
<keyword evidence="2" id="KW-0004">4Fe-4S</keyword>
<dbReference type="PANTHER" id="PTHR13932:SF5">
    <property type="entry name" value="RADICAL S-ADENOSYL METHIONINE DOMAIN-CONTAINING PROTEIN 1, MITOCHONDRIAL"/>
    <property type="match status" value="1"/>
</dbReference>
<dbReference type="Pfam" id="PF04055">
    <property type="entry name" value="Radical_SAM"/>
    <property type="match status" value="1"/>
</dbReference>
<comment type="subcellular location">
    <subcellularLocation>
        <location evidence="2">Cytoplasm</location>
    </subcellularLocation>
</comment>
<dbReference type="PROSITE" id="PS51918">
    <property type="entry name" value="RADICAL_SAM"/>
    <property type="match status" value="1"/>
</dbReference>
<keyword evidence="2" id="KW-0949">S-adenosyl-L-methionine</keyword>
<evidence type="ECO:0000256" key="1">
    <source>
        <dbReference type="ARBA" id="ARBA00006100"/>
    </source>
</evidence>
<dbReference type="InterPro" id="IPR023404">
    <property type="entry name" value="rSAM_horseshoe"/>
</dbReference>